<dbReference type="AlphaFoldDB" id="N1WC65"/>
<dbReference type="InterPro" id="IPR029063">
    <property type="entry name" value="SAM-dependent_MTases_sf"/>
</dbReference>
<sequence length="279" mass="31478">MKFFLKTKPEEAPDTLTHLYLNPENSSWANLGYWKNTSDYPTACGTLARLLGKRADLKPGLKVLDLGFGCGDQFFVWKEEFSLDFADLTGVNASVVQVEFAKNLIESRSDSSPNLICSSVEDTILSFPHRSLDRILCLDSASFFSDRKKFCEQAFRILKPGGRLVSAELILKNSKLGILDFWLRDLICTFGSIPKNNRVTPDSLSGLLKSSGFVLEGFDFLEEEVFEGFANFLKRKTQEPESKIPPGIARKYSRFAEFLGGERMKRYFQFVLYAAVKPA</sequence>
<dbReference type="RefSeq" id="WP_003008005.1">
    <property type="nucleotide sequence ID" value="NZ_AOHC02000048.1"/>
</dbReference>
<dbReference type="GO" id="GO:0008757">
    <property type="term" value="F:S-adenosylmethionine-dependent methyltransferase activity"/>
    <property type="evidence" value="ECO:0007669"/>
    <property type="project" value="InterPro"/>
</dbReference>
<evidence type="ECO:0000313" key="6">
    <source>
        <dbReference type="EMBL" id="EMY76500.1"/>
    </source>
</evidence>
<dbReference type="GO" id="GO:0032259">
    <property type="term" value="P:methylation"/>
    <property type="evidence" value="ECO:0007669"/>
    <property type="project" value="UniProtKB-KW"/>
</dbReference>
<proteinExistence type="predicted"/>
<accession>N1WC65</accession>
<dbReference type="SUPFAM" id="SSF53335">
    <property type="entry name" value="S-adenosyl-L-methionine-dependent methyltransferases"/>
    <property type="match status" value="1"/>
</dbReference>
<keyword evidence="2 6" id="KW-0489">Methyltransferase</keyword>
<evidence type="ECO:0000259" key="5">
    <source>
        <dbReference type="Pfam" id="PF08241"/>
    </source>
</evidence>
<dbReference type="Gene3D" id="3.40.50.150">
    <property type="entry name" value="Vaccinia Virus protein VP39"/>
    <property type="match status" value="1"/>
</dbReference>
<comment type="caution">
    <text evidence="6">The sequence shown here is derived from an EMBL/GenBank/DDBJ whole genome shotgun (WGS) entry which is preliminary data.</text>
</comment>
<keyword evidence="3" id="KW-0808">Transferase</keyword>
<comment type="pathway">
    <text evidence="4">Phospholipid metabolism.</text>
</comment>
<dbReference type="EMBL" id="AOHC02000048">
    <property type="protein sequence ID" value="EMY76500.1"/>
    <property type="molecule type" value="Genomic_DNA"/>
</dbReference>
<protein>
    <submittedName>
        <fullName evidence="6">Methyltransferase domain protein</fullName>
    </submittedName>
</protein>
<evidence type="ECO:0000256" key="4">
    <source>
        <dbReference type="ARBA" id="ARBA00025707"/>
    </source>
</evidence>
<dbReference type="InterPro" id="IPR013216">
    <property type="entry name" value="Methyltransf_11"/>
</dbReference>
<comment type="pathway">
    <text evidence="1">Lipid metabolism.</text>
</comment>
<keyword evidence="7" id="KW-1185">Reference proteome</keyword>
<feature type="domain" description="Methyltransferase type 11" evidence="5">
    <location>
        <begin position="64"/>
        <end position="165"/>
    </location>
</feature>
<dbReference type="Proteomes" id="UP000012313">
    <property type="component" value="Unassembled WGS sequence"/>
</dbReference>
<evidence type="ECO:0000256" key="1">
    <source>
        <dbReference type="ARBA" id="ARBA00005189"/>
    </source>
</evidence>
<dbReference type="PANTHER" id="PTHR44307:SF2">
    <property type="entry name" value="PHOSPHOETHANOLAMINE METHYLTRANSFERASE ISOFORM X1"/>
    <property type="match status" value="1"/>
</dbReference>
<evidence type="ECO:0000313" key="7">
    <source>
        <dbReference type="Proteomes" id="UP000012313"/>
    </source>
</evidence>
<dbReference type="OrthoDB" id="9772751at2"/>
<reference evidence="6" key="1">
    <citation type="submission" date="2013-03" db="EMBL/GenBank/DDBJ databases">
        <authorList>
            <person name="Harkins D.M."/>
            <person name="Durkin A.S."/>
            <person name="Brinkac L.M."/>
            <person name="Haft D.H."/>
            <person name="Selengut J.D."/>
            <person name="Sanka R."/>
            <person name="DePew J."/>
            <person name="Purushe J."/>
            <person name="Hartskeerl R.A."/>
            <person name="Ahmed A."/>
            <person name="van der Linden H."/>
            <person name="Goris M.G.A."/>
            <person name="Vinetz J.M."/>
            <person name="Sutton G.G."/>
            <person name="Nierman W.C."/>
            <person name="Fouts D.E."/>
        </authorList>
    </citation>
    <scope>NUCLEOTIDE SEQUENCE [LARGE SCALE GENOMIC DNA]</scope>
    <source>
        <strain evidence="6">ICFT</strain>
    </source>
</reference>
<dbReference type="CDD" id="cd02440">
    <property type="entry name" value="AdoMet_MTases"/>
    <property type="match status" value="1"/>
</dbReference>
<dbReference type="PANTHER" id="PTHR44307">
    <property type="entry name" value="PHOSPHOETHANOLAMINE METHYLTRANSFERASE"/>
    <property type="match status" value="1"/>
</dbReference>
<name>N1WC65_9LEPT</name>
<evidence type="ECO:0000256" key="2">
    <source>
        <dbReference type="ARBA" id="ARBA00022603"/>
    </source>
</evidence>
<organism evidence="6 7">
    <name type="scientific">Leptospira weilii serovar Ranarum str. ICFT</name>
    <dbReference type="NCBI Taxonomy" id="1218598"/>
    <lineage>
        <taxon>Bacteria</taxon>
        <taxon>Pseudomonadati</taxon>
        <taxon>Spirochaetota</taxon>
        <taxon>Spirochaetia</taxon>
        <taxon>Leptospirales</taxon>
        <taxon>Leptospiraceae</taxon>
        <taxon>Leptospira</taxon>
    </lineage>
</organism>
<evidence type="ECO:0000256" key="3">
    <source>
        <dbReference type="ARBA" id="ARBA00022679"/>
    </source>
</evidence>
<dbReference type="STRING" id="1218598.LEP1GSC060_3509"/>
<gene>
    <name evidence="6" type="ORF">LEP1GSC060_3509</name>
</gene>
<dbReference type="Pfam" id="PF08241">
    <property type="entry name" value="Methyltransf_11"/>
    <property type="match status" value="1"/>
</dbReference>